<proteinExistence type="predicted"/>
<evidence type="ECO:0000313" key="3">
    <source>
        <dbReference type="Proteomes" id="UP000266723"/>
    </source>
</evidence>
<accession>A0ABQ7ATN7</accession>
<reference evidence="2 3" key="1">
    <citation type="journal article" date="2020" name="BMC Genomics">
        <title>Intraspecific diversification of the crop wild relative Brassica cretica Lam. using demographic model selection.</title>
        <authorList>
            <person name="Kioukis A."/>
            <person name="Michalopoulou V.A."/>
            <person name="Briers L."/>
            <person name="Pirintsos S."/>
            <person name="Studholme D.J."/>
            <person name="Pavlidis P."/>
            <person name="Sarris P.F."/>
        </authorList>
    </citation>
    <scope>NUCLEOTIDE SEQUENCE [LARGE SCALE GENOMIC DNA]</scope>
    <source>
        <strain evidence="3">cv. PFS-1207/04</strain>
    </source>
</reference>
<comment type="caution">
    <text evidence="2">The sequence shown here is derived from an EMBL/GenBank/DDBJ whole genome shotgun (WGS) entry which is preliminary data.</text>
</comment>
<name>A0ABQ7ATN7_BRACR</name>
<evidence type="ECO:0000256" key="1">
    <source>
        <dbReference type="SAM" id="MobiDB-lite"/>
    </source>
</evidence>
<keyword evidence="3" id="KW-1185">Reference proteome</keyword>
<protein>
    <submittedName>
        <fullName evidence="2">Uncharacterized protein</fullName>
    </submittedName>
</protein>
<organism evidence="2 3">
    <name type="scientific">Brassica cretica</name>
    <name type="common">Mustard</name>
    <dbReference type="NCBI Taxonomy" id="69181"/>
    <lineage>
        <taxon>Eukaryota</taxon>
        <taxon>Viridiplantae</taxon>
        <taxon>Streptophyta</taxon>
        <taxon>Embryophyta</taxon>
        <taxon>Tracheophyta</taxon>
        <taxon>Spermatophyta</taxon>
        <taxon>Magnoliopsida</taxon>
        <taxon>eudicotyledons</taxon>
        <taxon>Gunneridae</taxon>
        <taxon>Pentapetalae</taxon>
        <taxon>rosids</taxon>
        <taxon>malvids</taxon>
        <taxon>Brassicales</taxon>
        <taxon>Brassicaceae</taxon>
        <taxon>Brassiceae</taxon>
        <taxon>Brassica</taxon>
    </lineage>
</organism>
<dbReference type="Proteomes" id="UP000266723">
    <property type="component" value="Unassembled WGS sequence"/>
</dbReference>
<sequence length="128" mass="14018">MDEFGVLTERYGIKPQGKPAPMAASKRSHNTPNPQTWKSYASSSNKVSSYNGDDIFFTSRSSTTMNGASSGGFDDFDVFGGMNNKNSKSAHGFHALITLKKICRRGTICPYLLDEVEGCAHHTSQLYI</sequence>
<evidence type="ECO:0000313" key="2">
    <source>
        <dbReference type="EMBL" id="KAF3517512.1"/>
    </source>
</evidence>
<gene>
    <name evidence="2" type="ORF">DY000_02061479</name>
</gene>
<dbReference type="EMBL" id="QGKV02001556">
    <property type="protein sequence ID" value="KAF3517512.1"/>
    <property type="molecule type" value="Genomic_DNA"/>
</dbReference>
<feature type="region of interest" description="Disordered" evidence="1">
    <location>
        <begin position="10"/>
        <end position="42"/>
    </location>
</feature>